<name>A0AAV4YBR0_CAEEX</name>
<keyword evidence="2" id="KW-1185">Reference proteome</keyword>
<gene>
    <name evidence="1" type="ORF">CEXT_452271</name>
</gene>
<dbReference type="Proteomes" id="UP001054945">
    <property type="component" value="Unassembled WGS sequence"/>
</dbReference>
<organism evidence="1 2">
    <name type="scientific">Caerostris extrusa</name>
    <name type="common">Bark spider</name>
    <name type="synonym">Caerostris bankana</name>
    <dbReference type="NCBI Taxonomy" id="172846"/>
    <lineage>
        <taxon>Eukaryota</taxon>
        <taxon>Metazoa</taxon>
        <taxon>Ecdysozoa</taxon>
        <taxon>Arthropoda</taxon>
        <taxon>Chelicerata</taxon>
        <taxon>Arachnida</taxon>
        <taxon>Araneae</taxon>
        <taxon>Araneomorphae</taxon>
        <taxon>Entelegynae</taxon>
        <taxon>Araneoidea</taxon>
        <taxon>Araneidae</taxon>
        <taxon>Caerostris</taxon>
    </lineage>
</organism>
<proteinExistence type="predicted"/>
<sequence length="87" mass="9602">MPRPNQVGKKLPDIARQPTQSLIGLLSDPGKYIRWSGSVLPDKKRLYPDATNPHAKDPAVNTSWCSIMWVMGADFVLLICQDGHGVC</sequence>
<protein>
    <submittedName>
        <fullName evidence="1">Uncharacterized protein</fullName>
    </submittedName>
</protein>
<evidence type="ECO:0000313" key="1">
    <source>
        <dbReference type="EMBL" id="GIZ03800.1"/>
    </source>
</evidence>
<dbReference type="EMBL" id="BPLR01018999">
    <property type="protein sequence ID" value="GIZ03800.1"/>
    <property type="molecule type" value="Genomic_DNA"/>
</dbReference>
<dbReference type="AlphaFoldDB" id="A0AAV4YBR0"/>
<reference evidence="1 2" key="1">
    <citation type="submission" date="2021-06" db="EMBL/GenBank/DDBJ databases">
        <title>Caerostris extrusa draft genome.</title>
        <authorList>
            <person name="Kono N."/>
            <person name="Arakawa K."/>
        </authorList>
    </citation>
    <scope>NUCLEOTIDE SEQUENCE [LARGE SCALE GENOMIC DNA]</scope>
</reference>
<accession>A0AAV4YBR0</accession>
<evidence type="ECO:0000313" key="2">
    <source>
        <dbReference type="Proteomes" id="UP001054945"/>
    </source>
</evidence>
<comment type="caution">
    <text evidence="1">The sequence shown here is derived from an EMBL/GenBank/DDBJ whole genome shotgun (WGS) entry which is preliminary data.</text>
</comment>